<proteinExistence type="predicted"/>
<sequence>MATQFEDVKEFNEGDRIRYEHPAFAQIAITRRSGTQYLYGSDFEHQHSISLTINMSKQYRRYAEDQHMQSHTGQLIEVVMSEAQFASLVSSMGLGSGVPCTLTRYNGQSIPQIPHIAEVAPKFRADTRKYAQNALDALDVLAEKLGEAKLSSKQRDELLGHVESARMNVKSNLNFVLRQFGEYIENTLSKAKTEITSYAQAALTRLGLATALKNSNSPITYLEDKR</sequence>
<reference evidence="1 2" key="1">
    <citation type="submission" date="2019-02" db="EMBL/GenBank/DDBJ databases">
        <title>Complete genome sequence of Burkholderia cenocepacia phage BcepSauron.</title>
        <authorList>
            <person name="Park K."/>
            <person name="Gonzalez C."/>
            <person name="Liu M."/>
            <person name="Gill J."/>
        </authorList>
    </citation>
    <scope>NUCLEOTIDE SEQUENCE [LARGE SCALE GENOMIC DNA]</scope>
</reference>
<keyword evidence="2" id="KW-1185">Reference proteome</keyword>
<name>A0A482MKD7_9CAUD</name>
<evidence type="ECO:0000313" key="2">
    <source>
        <dbReference type="Proteomes" id="UP000301424"/>
    </source>
</evidence>
<dbReference type="EMBL" id="MK552141">
    <property type="protein sequence ID" value="QBQ74501.1"/>
    <property type="molecule type" value="Genomic_DNA"/>
</dbReference>
<accession>A0A482MKD7</accession>
<gene>
    <name evidence="1" type="ORF">BcepSauron_121</name>
</gene>
<dbReference type="Proteomes" id="UP000301424">
    <property type="component" value="Segment"/>
</dbReference>
<organism evidence="1 2">
    <name type="scientific">Burkholderia phage BcepSauron</name>
    <dbReference type="NCBI Taxonomy" id="2530033"/>
    <lineage>
        <taxon>Viruses</taxon>
        <taxon>Duplodnaviria</taxon>
        <taxon>Heunggongvirae</taxon>
        <taxon>Uroviricota</taxon>
        <taxon>Caudoviricetes</taxon>
        <taxon>Sarumanvirus</taxon>
        <taxon>Sarumanvirus bcepsauron</taxon>
    </lineage>
</organism>
<evidence type="ECO:0000313" key="1">
    <source>
        <dbReference type="EMBL" id="QBQ74501.1"/>
    </source>
</evidence>
<protein>
    <submittedName>
        <fullName evidence="1">Uncharacterized protein</fullName>
    </submittedName>
</protein>